<keyword evidence="2" id="KW-0408">Iron</keyword>
<sequence length="168" mass="19169">MALKIRTFGDPVLREKSHRIEKIDSDVKELIREMSETLEESPGRIGLAAPQVGILKRLFIYDLGYGLRCLINPDIVCGEGEELSEEGCLSFPGVYVAVPRFEKVRIRCLTQRGQDIVIEAEGFGARILQHEYDHLEGILIVDRCDSEEKKRALKEYQELDIQRTFECG</sequence>
<dbReference type="PRINTS" id="PR01576">
    <property type="entry name" value="PDEFORMYLASE"/>
</dbReference>
<accession>A0A2N3G6K9</accession>
<evidence type="ECO:0000256" key="3">
    <source>
        <dbReference type="SAM" id="Coils"/>
    </source>
</evidence>
<reference evidence="4 5" key="1">
    <citation type="journal article" date="2017" name="ISME J.">
        <title>Potential for microbial H2 and metal transformations associated with novel bacteria and archaea in deep terrestrial subsurface sediments.</title>
        <authorList>
            <person name="Hernsdorf A.W."/>
            <person name="Amano Y."/>
            <person name="Miyakawa K."/>
            <person name="Ise K."/>
            <person name="Suzuki Y."/>
            <person name="Anantharaman K."/>
            <person name="Probst A."/>
            <person name="Burstein D."/>
            <person name="Thomas B.C."/>
            <person name="Banfield J.F."/>
        </authorList>
    </citation>
    <scope>NUCLEOTIDE SEQUENCE [LARGE SCALE GENOMIC DNA]</scope>
    <source>
        <strain evidence="4">HGW-Actinobacteria-3</strain>
    </source>
</reference>
<proteinExistence type="inferred from homology"/>
<keyword evidence="2" id="KW-0648">Protein biosynthesis</keyword>
<dbReference type="EC" id="3.5.1.88" evidence="2"/>
<evidence type="ECO:0000256" key="2">
    <source>
        <dbReference type="HAMAP-Rule" id="MF_00163"/>
    </source>
</evidence>
<feature type="binding site" evidence="2">
    <location>
        <position position="134"/>
    </location>
    <ligand>
        <name>Fe cation</name>
        <dbReference type="ChEBI" id="CHEBI:24875"/>
    </ligand>
</feature>
<gene>
    <name evidence="2 4" type="primary">def</name>
    <name evidence="4" type="ORF">CVT63_03975</name>
</gene>
<feature type="binding site" evidence="2">
    <location>
        <position position="130"/>
    </location>
    <ligand>
        <name>Fe cation</name>
        <dbReference type="ChEBI" id="CHEBI:24875"/>
    </ligand>
</feature>
<dbReference type="PANTHER" id="PTHR10458:SF22">
    <property type="entry name" value="PEPTIDE DEFORMYLASE"/>
    <property type="match status" value="1"/>
</dbReference>
<comment type="caution">
    <text evidence="4">The sequence shown here is derived from an EMBL/GenBank/DDBJ whole genome shotgun (WGS) entry which is preliminary data.</text>
</comment>
<dbReference type="Gene3D" id="3.90.45.10">
    <property type="entry name" value="Peptide deformylase"/>
    <property type="match status" value="1"/>
</dbReference>
<keyword evidence="2" id="KW-0378">Hydrolase</keyword>
<comment type="cofactor">
    <cofactor evidence="2">
        <name>Fe(2+)</name>
        <dbReference type="ChEBI" id="CHEBI:29033"/>
    </cofactor>
    <text evidence="2">Binds 1 Fe(2+) ion.</text>
</comment>
<protein>
    <recommendedName>
        <fullName evidence="2">Peptide deformylase</fullName>
        <shortName evidence="2">PDF</shortName>
        <ecNumber evidence="2">3.5.1.88</ecNumber>
    </recommendedName>
    <alternativeName>
        <fullName evidence="2">Polypeptide deformylase</fullName>
    </alternativeName>
</protein>
<evidence type="ECO:0000313" key="5">
    <source>
        <dbReference type="Proteomes" id="UP000233654"/>
    </source>
</evidence>
<feature type="binding site" evidence="2">
    <location>
        <position position="88"/>
    </location>
    <ligand>
        <name>Fe cation</name>
        <dbReference type="ChEBI" id="CHEBI:24875"/>
    </ligand>
</feature>
<dbReference type="Proteomes" id="UP000233654">
    <property type="component" value="Unassembled WGS sequence"/>
</dbReference>
<dbReference type="InterPro" id="IPR036821">
    <property type="entry name" value="Peptide_deformylase_sf"/>
</dbReference>
<dbReference type="PIRSF" id="PIRSF004749">
    <property type="entry name" value="Pep_def"/>
    <property type="match status" value="1"/>
</dbReference>
<name>A0A2N3G6K9_9ACTN</name>
<comment type="function">
    <text evidence="2">Removes the formyl group from the N-terminal Met of newly synthesized proteins. Requires at least a dipeptide for an efficient rate of reaction. N-terminal L-methionine is a prerequisite for activity but the enzyme has broad specificity at other positions.</text>
</comment>
<dbReference type="GO" id="GO:0042586">
    <property type="term" value="F:peptide deformylase activity"/>
    <property type="evidence" value="ECO:0007669"/>
    <property type="project" value="UniProtKB-UniRule"/>
</dbReference>
<comment type="similarity">
    <text evidence="1 2">Belongs to the polypeptide deformylase family.</text>
</comment>
<dbReference type="InterPro" id="IPR023635">
    <property type="entry name" value="Peptide_deformylase"/>
</dbReference>
<feature type="active site" evidence="2">
    <location>
        <position position="131"/>
    </location>
</feature>
<dbReference type="CDD" id="cd00487">
    <property type="entry name" value="Pep_deformylase"/>
    <property type="match status" value="1"/>
</dbReference>
<evidence type="ECO:0000256" key="1">
    <source>
        <dbReference type="ARBA" id="ARBA00010759"/>
    </source>
</evidence>
<keyword evidence="3" id="KW-0175">Coiled coil</keyword>
<comment type="catalytic activity">
    <reaction evidence="2">
        <text>N-terminal N-formyl-L-methionyl-[peptide] + H2O = N-terminal L-methionyl-[peptide] + formate</text>
        <dbReference type="Rhea" id="RHEA:24420"/>
        <dbReference type="Rhea" id="RHEA-COMP:10639"/>
        <dbReference type="Rhea" id="RHEA-COMP:10640"/>
        <dbReference type="ChEBI" id="CHEBI:15377"/>
        <dbReference type="ChEBI" id="CHEBI:15740"/>
        <dbReference type="ChEBI" id="CHEBI:49298"/>
        <dbReference type="ChEBI" id="CHEBI:64731"/>
        <dbReference type="EC" id="3.5.1.88"/>
    </reaction>
</comment>
<dbReference type="NCBIfam" id="NF001159">
    <property type="entry name" value="PRK00150.1-3"/>
    <property type="match status" value="1"/>
</dbReference>
<keyword evidence="2" id="KW-0479">Metal-binding</keyword>
<dbReference type="AlphaFoldDB" id="A0A2N3G6K9"/>
<dbReference type="PANTHER" id="PTHR10458">
    <property type="entry name" value="PEPTIDE DEFORMYLASE"/>
    <property type="match status" value="1"/>
</dbReference>
<dbReference type="SUPFAM" id="SSF56420">
    <property type="entry name" value="Peptide deformylase"/>
    <property type="match status" value="1"/>
</dbReference>
<dbReference type="GO" id="GO:0046872">
    <property type="term" value="F:metal ion binding"/>
    <property type="evidence" value="ECO:0007669"/>
    <property type="project" value="UniProtKB-KW"/>
</dbReference>
<dbReference type="GO" id="GO:0006412">
    <property type="term" value="P:translation"/>
    <property type="evidence" value="ECO:0007669"/>
    <property type="project" value="UniProtKB-UniRule"/>
</dbReference>
<organism evidence="4 5">
    <name type="scientific">Candidatus Anoxymicrobium japonicum</name>
    <dbReference type="NCBI Taxonomy" id="2013648"/>
    <lineage>
        <taxon>Bacteria</taxon>
        <taxon>Bacillati</taxon>
        <taxon>Actinomycetota</taxon>
        <taxon>Candidatus Geothermincolia</taxon>
        <taxon>Candidatus Geothermincolales</taxon>
        <taxon>Candidatus Anoxymicrobiaceae</taxon>
        <taxon>Candidatus Anoxymicrobium</taxon>
    </lineage>
</organism>
<evidence type="ECO:0000313" key="4">
    <source>
        <dbReference type="EMBL" id="PKQ28214.1"/>
    </source>
</evidence>
<dbReference type="Pfam" id="PF01327">
    <property type="entry name" value="Pep_deformylase"/>
    <property type="match status" value="1"/>
</dbReference>
<feature type="coiled-coil region" evidence="3">
    <location>
        <begin position="13"/>
        <end position="40"/>
    </location>
</feature>
<dbReference type="EMBL" id="PHEX01000027">
    <property type="protein sequence ID" value="PKQ28214.1"/>
    <property type="molecule type" value="Genomic_DNA"/>
</dbReference>
<dbReference type="NCBIfam" id="TIGR00079">
    <property type="entry name" value="pept_deformyl"/>
    <property type="match status" value="1"/>
</dbReference>
<dbReference type="HAMAP" id="MF_00163">
    <property type="entry name" value="Pep_deformylase"/>
    <property type="match status" value="1"/>
</dbReference>